<keyword evidence="1" id="KW-1133">Transmembrane helix</keyword>
<keyword evidence="3" id="KW-1185">Reference proteome</keyword>
<evidence type="ECO:0000256" key="1">
    <source>
        <dbReference type="SAM" id="Phobius"/>
    </source>
</evidence>
<comment type="caution">
    <text evidence="2">The sequence shown here is derived from an EMBL/GenBank/DDBJ whole genome shotgun (WGS) entry which is preliminary data.</text>
</comment>
<organism evidence="2 3">
    <name type="scientific">Prescottella agglutinans</name>
    <dbReference type="NCBI Taxonomy" id="1644129"/>
    <lineage>
        <taxon>Bacteria</taxon>
        <taxon>Bacillati</taxon>
        <taxon>Actinomycetota</taxon>
        <taxon>Actinomycetes</taxon>
        <taxon>Mycobacteriales</taxon>
        <taxon>Nocardiaceae</taxon>
        <taxon>Prescottella</taxon>
    </lineage>
</organism>
<evidence type="ECO:0000313" key="3">
    <source>
        <dbReference type="Proteomes" id="UP001160334"/>
    </source>
</evidence>
<evidence type="ECO:0000313" key="2">
    <source>
        <dbReference type="EMBL" id="MDH6284925.1"/>
    </source>
</evidence>
<sequence>MHDTIRIAWWTGALLYVRMPDFDTNWEAVRTMYYTSGWGALATTSIASVVVIVSATTSWITLRRWESQFIDAQCAMNKRFHAEHGERGRQQQREFSVDVLQAPEAVAHGLRARLMWMK</sequence>
<keyword evidence="1" id="KW-0472">Membrane</keyword>
<protein>
    <submittedName>
        <fullName evidence="2">Uncharacterized protein</fullName>
    </submittedName>
</protein>
<dbReference type="RefSeq" id="WP_280764094.1">
    <property type="nucleotide sequence ID" value="NZ_JARXVC010000030.1"/>
</dbReference>
<keyword evidence="1" id="KW-0812">Transmembrane</keyword>
<name>A0ABT6MKU6_9NOCA</name>
<reference evidence="2 3" key="1">
    <citation type="submission" date="2023-04" db="EMBL/GenBank/DDBJ databases">
        <title>Forest soil microbial communities from Buena Vista Peninsula, Colon Province, Panama.</title>
        <authorList>
            <person name="Bouskill N."/>
        </authorList>
    </citation>
    <scope>NUCLEOTIDE SEQUENCE [LARGE SCALE GENOMIC DNA]</scope>
    <source>
        <strain evidence="2 3">CFH S0262</strain>
    </source>
</reference>
<feature type="transmembrane region" description="Helical" evidence="1">
    <location>
        <begin position="38"/>
        <end position="62"/>
    </location>
</feature>
<accession>A0ABT6MKU6</accession>
<dbReference type="Proteomes" id="UP001160334">
    <property type="component" value="Unassembled WGS sequence"/>
</dbReference>
<proteinExistence type="predicted"/>
<gene>
    <name evidence="2" type="ORF">M2280_006189</name>
</gene>
<dbReference type="EMBL" id="JARXVC010000030">
    <property type="protein sequence ID" value="MDH6284925.1"/>
    <property type="molecule type" value="Genomic_DNA"/>
</dbReference>